<evidence type="ECO:0000313" key="12">
    <source>
        <dbReference type="Proteomes" id="UP000250434"/>
    </source>
</evidence>
<name>A0A344LLB3_9PSEU</name>
<dbReference type="AlphaFoldDB" id="A0A344LLB3"/>
<keyword evidence="3" id="KW-0337">GPI-anchor biosynthesis</keyword>
<keyword evidence="6 10" id="KW-0812">Transmembrane</keyword>
<evidence type="ECO:0000256" key="1">
    <source>
        <dbReference type="ARBA" id="ARBA00004477"/>
    </source>
</evidence>
<dbReference type="Proteomes" id="UP000250434">
    <property type="component" value="Chromosome"/>
</dbReference>
<evidence type="ECO:0000256" key="3">
    <source>
        <dbReference type="ARBA" id="ARBA00022502"/>
    </source>
</evidence>
<feature type="transmembrane region" description="Helical" evidence="10">
    <location>
        <begin position="161"/>
        <end position="191"/>
    </location>
</feature>
<evidence type="ECO:0000256" key="8">
    <source>
        <dbReference type="ARBA" id="ARBA00022989"/>
    </source>
</evidence>
<dbReference type="EMBL" id="CP015163">
    <property type="protein sequence ID" value="AXB48837.1"/>
    <property type="molecule type" value="Genomic_DNA"/>
</dbReference>
<keyword evidence="5" id="KW-0808">Transferase</keyword>
<feature type="transmembrane region" description="Helical" evidence="10">
    <location>
        <begin position="203"/>
        <end position="221"/>
    </location>
</feature>
<evidence type="ECO:0000256" key="9">
    <source>
        <dbReference type="ARBA" id="ARBA00023136"/>
    </source>
</evidence>
<comment type="subcellular location">
    <subcellularLocation>
        <location evidence="1">Endoplasmic reticulum membrane</location>
        <topology evidence="1">Multi-pass membrane protein</topology>
    </subcellularLocation>
</comment>
<comment type="pathway">
    <text evidence="2">Glycolipid biosynthesis; glycosylphosphatidylinositol-anchor biosynthesis.</text>
</comment>
<keyword evidence="9 10" id="KW-0472">Membrane</keyword>
<dbReference type="InterPro" id="IPR007315">
    <property type="entry name" value="PIG-V/Gpi18"/>
</dbReference>
<feature type="transmembrane region" description="Helical" evidence="10">
    <location>
        <begin position="297"/>
        <end position="315"/>
    </location>
</feature>
<protein>
    <recommendedName>
        <fullName evidence="13">Glycosyltransferase RgtA/B/C/D-like domain-containing protein</fullName>
    </recommendedName>
</protein>
<evidence type="ECO:0008006" key="13">
    <source>
        <dbReference type="Google" id="ProtNLM"/>
    </source>
</evidence>
<feature type="transmembrane region" description="Helical" evidence="10">
    <location>
        <begin position="120"/>
        <end position="141"/>
    </location>
</feature>
<keyword evidence="8 10" id="KW-1133">Transmembrane helix</keyword>
<feature type="transmembrane region" description="Helical" evidence="10">
    <location>
        <begin position="321"/>
        <end position="337"/>
    </location>
</feature>
<keyword evidence="4" id="KW-0328">Glycosyltransferase</keyword>
<evidence type="ECO:0000256" key="10">
    <source>
        <dbReference type="SAM" id="Phobius"/>
    </source>
</evidence>
<evidence type="ECO:0000256" key="6">
    <source>
        <dbReference type="ARBA" id="ARBA00022692"/>
    </source>
</evidence>
<evidence type="ECO:0000256" key="7">
    <source>
        <dbReference type="ARBA" id="ARBA00022824"/>
    </source>
</evidence>
<organism evidence="11 12">
    <name type="scientific">Amycolatopsis albispora</name>
    <dbReference type="NCBI Taxonomy" id="1804986"/>
    <lineage>
        <taxon>Bacteria</taxon>
        <taxon>Bacillati</taxon>
        <taxon>Actinomycetota</taxon>
        <taxon>Actinomycetes</taxon>
        <taxon>Pseudonocardiales</taxon>
        <taxon>Pseudonocardiaceae</taxon>
        <taxon>Amycolatopsis</taxon>
    </lineage>
</organism>
<keyword evidence="12" id="KW-1185">Reference proteome</keyword>
<feature type="transmembrane region" description="Helical" evidence="10">
    <location>
        <begin position="86"/>
        <end position="108"/>
    </location>
</feature>
<dbReference type="GO" id="GO:0016020">
    <property type="term" value="C:membrane"/>
    <property type="evidence" value="ECO:0007669"/>
    <property type="project" value="GOC"/>
</dbReference>
<gene>
    <name evidence="11" type="ORF">A4R43_27340</name>
</gene>
<sequence length="370" mass="39282">MLFLAVRQLGVVVLSVLSGVNNTTTREALRSWDGEWFLGIAQGGYAGVPPGLVDAFGNRSDETPLAFFPGYPTAIRWLTELTGLQLTTAALFLSGFFGVLTAYALVRLGELIRGGSTRTGLILVVLFAASPMGVVLSMAYSESMFCAAAAWALVFVLRHQWLAAGACAAVAGLVRPTAAAVLLAIGVAVLVHVVRRREIWHPLAGLLLAPVGLVGYLTWVGTRIRPGAGWFEQLQAWTDLQQRGWDSRFDWGVAAVTFAGKALGHSGNVLEIATIAVLVAALVLVVIAVKQRLELPLVLYGIGVLVMDLGSNGLMNSKARLLVPAFTLLIPVALALAKRRTSTVVLTLTAAAVASAWFGAHSLTIWQYAI</sequence>
<accession>A0A344LLB3</accession>
<evidence type="ECO:0000256" key="5">
    <source>
        <dbReference type="ARBA" id="ARBA00022679"/>
    </source>
</evidence>
<dbReference type="GO" id="GO:0000009">
    <property type="term" value="F:alpha-1,6-mannosyltransferase activity"/>
    <property type="evidence" value="ECO:0007669"/>
    <property type="project" value="InterPro"/>
</dbReference>
<evidence type="ECO:0000256" key="2">
    <source>
        <dbReference type="ARBA" id="ARBA00004687"/>
    </source>
</evidence>
<reference evidence="11 12" key="1">
    <citation type="submission" date="2016-04" db="EMBL/GenBank/DDBJ databases">
        <title>Complete genome sequence and analysis of deep-sea sediment isolate, Amycolatopsis sp. WP1.</title>
        <authorList>
            <person name="Wang H."/>
            <person name="Chen S."/>
            <person name="Wu Q."/>
        </authorList>
    </citation>
    <scope>NUCLEOTIDE SEQUENCE [LARGE SCALE GENOMIC DNA]</scope>
    <source>
        <strain evidence="11 12">WP1</strain>
    </source>
</reference>
<dbReference type="UniPathway" id="UPA00196"/>
<dbReference type="KEGG" id="aab:A4R43_27340"/>
<dbReference type="PANTHER" id="PTHR12468:SF2">
    <property type="entry name" value="GPI MANNOSYLTRANSFERASE 2"/>
    <property type="match status" value="1"/>
</dbReference>
<keyword evidence="7" id="KW-0256">Endoplasmic reticulum</keyword>
<evidence type="ECO:0000256" key="4">
    <source>
        <dbReference type="ARBA" id="ARBA00022676"/>
    </source>
</evidence>
<dbReference type="GO" id="GO:0004376">
    <property type="term" value="F:GPI mannosyltransferase activity"/>
    <property type="evidence" value="ECO:0007669"/>
    <property type="project" value="InterPro"/>
</dbReference>
<dbReference type="PANTHER" id="PTHR12468">
    <property type="entry name" value="GPI MANNOSYLTRANSFERASE 2"/>
    <property type="match status" value="1"/>
</dbReference>
<feature type="transmembrane region" description="Helical" evidence="10">
    <location>
        <begin position="272"/>
        <end position="290"/>
    </location>
</feature>
<dbReference type="OrthoDB" id="151635at2"/>
<proteinExistence type="predicted"/>
<feature type="transmembrane region" description="Helical" evidence="10">
    <location>
        <begin position="344"/>
        <end position="369"/>
    </location>
</feature>
<dbReference type="GO" id="GO:0006506">
    <property type="term" value="P:GPI anchor biosynthetic process"/>
    <property type="evidence" value="ECO:0007669"/>
    <property type="project" value="UniProtKB-UniPathway"/>
</dbReference>
<evidence type="ECO:0000313" key="11">
    <source>
        <dbReference type="EMBL" id="AXB48837.1"/>
    </source>
</evidence>